<name>A0A0H5RUY4_9MYCO</name>
<sequence length="112" mass="12301">MSGEERSDAAPEERGRLIGARVLVGVTYRDGERSSSIQLYGTVTRCDDEVVEIEGPGGETFTLPPAPESFSPAPPGEYRLRSTGVVITDPDYLATWTVDGQEHDPYPYRPRT</sequence>
<evidence type="ECO:0000313" key="1">
    <source>
        <dbReference type="EMBL" id="CRZ17586.1"/>
    </source>
</evidence>
<dbReference type="STRING" id="146018.BN2156_04472"/>
<evidence type="ECO:0000313" key="2">
    <source>
        <dbReference type="Proteomes" id="UP000199147"/>
    </source>
</evidence>
<dbReference type="AlphaFoldDB" id="A0A0H5RUY4"/>
<protein>
    <submittedName>
        <fullName evidence="1">Uncharacterized protein</fullName>
    </submittedName>
</protein>
<accession>A0A0H5RUY4</accession>
<dbReference type="EMBL" id="CWKH01000002">
    <property type="protein sequence ID" value="CRZ17586.1"/>
    <property type="molecule type" value="Genomic_DNA"/>
</dbReference>
<gene>
    <name evidence="1" type="ORF">BN2156_04472</name>
</gene>
<dbReference type="OrthoDB" id="5196049at2"/>
<organism evidence="1 2">
    <name type="scientific">Mycolicibacterium neworleansense</name>
    <dbReference type="NCBI Taxonomy" id="146018"/>
    <lineage>
        <taxon>Bacteria</taxon>
        <taxon>Bacillati</taxon>
        <taxon>Actinomycetota</taxon>
        <taxon>Actinomycetes</taxon>
        <taxon>Mycobacteriales</taxon>
        <taxon>Mycobacteriaceae</taxon>
        <taxon>Mycolicibacterium</taxon>
    </lineage>
</organism>
<reference evidence="2" key="1">
    <citation type="submission" date="2015-07" db="EMBL/GenBank/DDBJ databases">
        <authorList>
            <person name="Urmite Genomes"/>
        </authorList>
    </citation>
    <scope>NUCLEOTIDE SEQUENCE [LARGE SCALE GENOMIC DNA]</scope>
    <source>
        <strain evidence="2">type strain: ATCC 49404</strain>
    </source>
</reference>
<dbReference type="Proteomes" id="UP000199147">
    <property type="component" value="Unassembled WGS sequence"/>
</dbReference>
<proteinExistence type="predicted"/>
<dbReference type="RefSeq" id="WP_090517057.1">
    <property type="nucleotide sequence ID" value="NZ_CWKH01000002.1"/>
</dbReference>
<keyword evidence="2" id="KW-1185">Reference proteome</keyword>